<evidence type="ECO:0000256" key="12">
    <source>
        <dbReference type="ARBA" id="ARBA00022989"/>
    </source>
</evidence>
<dbReference type="PROSITE" id="PS50109">
    <property type="entry name" value="HIS_KIN"/>
    <property type="match status" value="1"/>
</dbReference>
<keyword evidence="4" id="KW-1003">Cell membrane</keyword>
<evidence type="ECO:0000256" key="6">
    <source>
        <dbReference type="ARBA" id="ARBA00022553"/>
    </source>
</evidence>
<keyword evidence="12 15" id="KW-1133">Transmembrane helix</keyword>
<dbReference type="InterPro" id="IPR003660">
    <property type="entry name" value="HAMP_dom"/>
</dbReference>
<keyword evidence="8 15" id="KW-0812">Transmembrane</keyword>
<dbReference type="CDD" id="cd06225">
    <property type="entry name" value="HAMP"/>
    <property type="match status" value="1"/>
</dbReference>
<dbReference type="Pfam" id="PF02518">
    <property type="entry name" value="HATPase_c"/>
    <property type="match status" value="1"/>
</dbReference>
<evidence type="ECO:0000256" key="9">
    <source>
        <dbReference type="ARBA" id="ARBA00022741"/>
    </source>
</evidence>
<protein>
    <recommendedName>
        <fullName evidence="3">histidine kinase</fullName>
        <ecNumber evidence="3">2.7.13.3</ecNumber>
    </recommendedName>
</protein>
<evidence type="ECO:0000256" key="7">
    <source>
        <dbReference type="ARBA" id="ARBA00022679"/>
    </source>
</evidence>
<sequence>MNFRWLKQVMPRGLYGRAALILILPVVTIQLVVSVVFIQRHFERVTRQMTEGMVREIVLLDQVVTKAATIEAARERLAELDEALGFITVLPAPASVAKNRGDRRKFLDLTGIVVLSTLHENLPAIRSIDLVSDDNKVAVALETPKGLLSVIFPRGRVSASNPHQLLVLMVFVSILMTLIAYLFLRNQLRPILRLARAAEAFGKGRNVDYRVSGATEVRSAGSAFLDMRARIERQIEQRTLMLSGVSHDLRTPLTRLRLALSMMPESPDVEAMERDVDEMGRLVDAFLDFAREGATQGNPETLEICGFVRGVVEDAQRAGQKVTLVGCEGGETATFRPDALRRAFENLIGNANRYGERAEVTVSIGKTGWRIAVHDDGPGIAPERRDEAMRPFTRLDPARNQDRGQGVGLGLSIAADILRSHGGSLKLGHSERLGGLMAEMILPR</sequence>
<name>A0ABX3MIM6_9RHOB</name>
<evidence type="ECO:0000256" key="8">
    <source>
        <dbReference type="ARBA" id="ARBA00022692"/>
    </source>
</evidence>
<evidence type="ECO:0000313" key="19">
    <source>
        <dbReference type="Proteomes" id="UP000242224"/>
    </source>
</evidence>
<dbReference type="Gene3D" id="3.30.565.10">
    <property type="entry name" value="Histidine kinase-like ATPase, C-terminal domain"/>
    <property type="match status" value="1"/>
</dbReference>
<dbReference type="InterPro" id="IPR036890">
    <property type="entry name" value="HATPase_C_sf"/>
</dbReference>
<keyword evidence="19" id="KW-1185">Reference proteome</keyword>
<dbReference type="InterPro" id="IPR005467">
    <property type="entry name" value="His_kinase_dom"/>
</dbReference>
<comment type="subcellular location">
    <subcellularLocation>
        <location evidence="2">Cell inner membrane</location>
        <topology evidence="2">Multi-pass membrane protein</topology>
    </subcellularLocation>
</comment>
<keyword evidence="10 18" id="KW-0418">Kinase</keyword>
<dbReference type="PRINTS" id="PR00344">
    <property type="entry name" value="BCTRLSENSOR"/>
</dbReference>
<gene>
    <name evidence="18" type="ORF">BMG00_16760</name>
</gene>
<dbReference type="RefSeq" id="WP_078575174.1">
    <property type="nucleotide sequence ID" value="NZ_MPZS01000003.1"/>
</dbReference>
<dbReference type="InterPro" id="IPR036097">
    <property type="entry name" value="HisK_dim/P_sf"/>
</dbReference>
<dbReference type="PROSITE" id="PS50885">
    <property type="entry name" value="HAMP"/>
    <property type="match status" value="1"/>
</dbReference>
<reference evidence="18 19" key="1">
    <citation type="submission" date="2016-11" db="EMBL/GenBank/DDBJ databases">
        <title>A multilocus sequence analysis scheme for characterization of bacteria in the genus Thioclava.</title>
        <authorList>
            <person name="Liu Y."/>
            <person name="Shao Z."/>
        </authorList>
    </citation>
    <scope>NUCLEOTIDE SEQUENCE [LARGE SCALE GENOMIC DNA]</scope>
    <source>
        <strain evidence="18 19">11.10-0-13</strain>
    </source>
</reference>
<dbReference type="Proteomes" id="UP000242224">
    <property type="component" value="Unassembled WGS sequence"/>
</dbReference>
<evidence type="ECO:0000256" key="15">
    <source>
        <dbReference type="SAM" id="Phobius"/>
    </source>
</evidence>
<dbReference type="InterPro" id="IPR003594">
    <property type="entry name" value="HATPase_dom"/>
</dbReference>
<keyword evidence="13" id="KW-0902">Two-component regulatory system</keyword>
<comment type="catalytic activity">
    <reaction evidence="1">
        <text>ATP + protein L-histidine = ADP + protein N-phospho-L-histidine.</text>
        <dbReference type="EC" id="2.7.13.3"/>
    </reaction>
</comment>
<evidence type="ECO:0000256" key="4">
    <source>
        <dbReference type="ARBA" id="ARBA00022475"/>
    </source>
</evidence>
<evidence type="ECO:0000259" key="17">
    <source>
        <dbReference type="PROSITE" id="PS50885"/>
    </source>
</evidence>
<evidence type="ECO:0000256" key="14">
    <source>
        <dbReference type="ARBA" id="ARBA00023136"/>
    </source>
</evidence>
<dbReference type="PANTHER" id="PTHR44936:SF5">
    <property type="entry name" value="SENSOR HISTIDINE KINASE ENVZ"/>
    <property type="match status" value="1"/>
</dbReference>
<dbReference type="InterPro" id="IPR004358">
    <property type="entry name" value="Sig_transdc_His_kin-like_C"/>
</dbReference>
<keyword evidence="5" id="KW-0997">Cell inner membrane</keyword>
<keyword evidence="9" id="KW-0547">Nucleotide-binding</keyword>
<dbReference type="Gene3D" id="1.10.287.130">
    <property type="match status" value="1"/>
</dbReference>
<keyword evidence="11" id="KW-0067">ATP-binding</keyword>
<dbReference type="CDD" id="cd00082">
    <property type="entry name" value="HisKA"/>
    <property type="match status" value="1"/>
</dbReference>
<comment type="caution">
    <text evidence="18">The sequence shown here is derived from an EMBL/GenBank/DDBJ whole genome shotgun (WGS) entry which is preliminary data.</text>
</comment>
<evidence type="ECO:0000256" key="1">
    <source>
        <dbReference type="ARBA" id="ARBA00000085"/>
    </source>
</evidence>
<evidence type="ECO:0000256" key="11">
    <source>
        <dbReference type="ARBA" id="ARBA00022840"/>
    </source>
</evidence>
<evidence type="ECO:0000256" key="10">
    <source>
        <dbReference type="ARBA" id="ARBA00022777"/>
    </source>
</evidence>
<evidence type="ECO:0000256" key="2">
    <source>
        <dbReference type="ARBA" id="ARBA00004429"/>
    </source>
</evidence>
<dbReference type="InterPro" id="IPR050980">
    <property type="entry name" value="2C_sensor_his_kinase"/>
</dbReference>
<feature type="transmembrane region" description="Helical" evidence="15">
    <location>
        <begin position="165"/>
        <end position="184"/>
    </location>
</feature>
<evidence type="ECO:0000256" key="5">
    <source>
        <dbReference type="ARBA" id="ARBA00022519"/>
    </source>
</evidence>
<dbReference type="SUPFAM" id="SSF47384">
    <property type="entry name" value="Homodimeric domain of signal transducing histidine kinase"/>
    <property type="match status" value="1"/>
</dbReference>
<evidence type="ECO:0000313" key="18">
    <source>
        <dbReference type="EMBL" id="OOY11369.1"/>
    </source>
</evidence>
<keyword evidence="7" id="KW-0808">Transferase</keyword>
<dbReference type="EC" id="2.7.13.3" evidence="3"/>
<evidence type="ECO:0000259" key="16">
    <source>
        <dbReference type="PROSITE" id="PS50109"/>
    </source>
</evidence>
<feature type="transmembrane region" description="Helical" evidence="15">
    <location>
        <begin position="14"/>
        <end position="38"/>
    </location>
</feature>
<evidence type="ECO:0000256" key="13">
    <source>
        <dbReference type="ARBA" id="ARBA00023012"/>
    </source>
</evidence>
<keyword evidence="14 15" id="KW-0472">Membrane</keyword>
<accession>A0ABX3MIM6</accession>
<keyword evidence="6" id="KW-0597">Phosphoprotein</keyword>
<dbReference type="PANTHER" id="PTHR44936">
    <property type="entry name" value="SENSOR PROTEIN CREC"/>
    <property type="match status" value="1"/>
</dbReference>
<dbReference type="EMBL" id="MPZS01000003">
    <property type="protein sequence ID" value="OOY11369.1"/>
    <property type="molecule type" value="Genomic_DNA"/>
</dbReference>
<dbReference type="GO" id="GO:0016301">
    <property type="term" value="F:kinase activity"/>
    <property type="evidence" value="ECO:0007669"/>
    <property type="project" value="UniProtKB-KW"/>
</dbReference>
<dbReference type="Pfam" id="PF00512">
    <property type="entry name" value="HisKA"/>
    <property type="match status" value="1"/>
</dbReference>
<dbReference type="SMART" id="SM00304">
    <property type="entry name" value="HAMP"/>
    <property type="match status" value="1"/>
</dbReference>
<dbReference type="SUPFAM" id="SSF55874">
    <property type="entry name" value="ATPase domain of HSP90 chaperone/DNA topoisomerase II/histidine kinase"/>
    <property type="match status" value="1"/>
</dbReference>
<feature type="domain" description="HAMP" evidence="17">
    <location>
        <begin position="185"/>
        <end position="236"/>
    </location>
</feature>
<evidence type="ECO:0000256" key="3">
    <source>
        <dbReference type="ARBA" id="ARBA00012438"/>
    </source>
</evidence>
<dbReference type="Pfam" id="PF00672">
    <property type="entry name" value="HAMP"/>
    <property type="match status" value="1"/>
</dbReference>
<dbReference type="SMART" id="SM00388">
    <property type="entry name" value="HisKA"/>
    <property type="match status" value="1"/>
</dbReference>
<dbReference type="SMART" id="SM00387">
    <property type="entry name" value="HATPase_c"/>
    <property type="match status" value="1"/>
</dbReference>
<proteinExistence type="predicted"/>
<organism evidence="18 19">
    <name type="scientific">Thioclava marina</name>
    <dbReference type="NCBI Taxonomy" id="1915077"/>
    <lineage>
        <taxon>Bacteria</taxon>
        <taxon>Pseudomonadati</taxon>
        <taxon>Pseudomonadota</taxon>
        <taxon>Alphaproteobacteria</taxon>
        <taxon>Rhodobacterales</taxon>
        <taxon>Paracoccaceae</taxon>
        <taxon>Thioclava</taxon>
    </lineage>
</organism>
<dbReference type="InterPro" id="IPR003661">
    <property type="entry name" value="HisK_dim/P_dom"/>
</dbReference>
<feature type="domain" description="Histidine kinase" evidence="16">
    <location>
        <begin position="244"/>
        <end position="444"/>
    </location>
</feature>